<protein>
    <submittedName>
        <fullName evidence="1">Uncharacterized protein</fullName>
    </submittedName>
</protein>
<keyword evidence="2" id="KW-1185">Reference proteome</keyword>
<sequence length="213" mass="23776">MFSFFRKKALPIQAISIPDFGWNKVRNTADIIQWVNPEQSIAVSVNYFDLPPDLPTVQDVSVLRNFFRQSVSAAGGGILTVNLSQHQQIPLVSTLFKIPQGQHGITYLASVIIPFKHCSYVLKVQAAEAGPTGMREALIADDLLRSGFDMDQWSADPYDPGFREGLPMNAAESISYDASFPNHHLTQTRALIAQITEAMVLQWAMLQLPRFEQ</sequence>
<comment type="caution">
    <text evidence="1">The sequence shown here is derived from an EMBL/GenBank/DDBJ whole genome shotgun (WGS) entry which is preliminary data.</text>
</comment>
<gene>
    <name evidence="1" type="ORF">ICL07_11565</name>
</gene>
<organism evidence="1 2">
    <name type="scientific">Chitinophaga qingshengii</name>
    <dbReference type="NCBI Taxonomy" id="1569794"/>
    <lineage>
        <taxon>Bacteria</taxon>
        <taxon>Pseudomonadati</taxon>
        <taxon>Bacteroidota</taxon>
        <taxon>Chitinophagia</taxon>
        <taxon>Chitinophagales</taxon>
        <taxon>Chitinophagaceae</taxon>
        <taxon>Chitinophaga</taxon>
    </lineage>
</organism>
<dbReference type="EMBL" id="JACVFC010000001">
    <property type="protein sequence ID" value="MBC9931018.1"/>
    <property type="molecule type" value="Genomic_DNA"/>
</dbReference>
<evidence type="ECO:0000313" key="1">
    <source>
        <dbReference type="EMBL" id="MBC9931018.1"/>
    </source>
</evidence>
<accession>A0ABR7TN93</accession>
<name>A0ABR7TN93_9BACT</name>
<dbReference type="Proteomes" id="UP000659124">
    <property type="component" value="Unassembled WGS sequence"/>
</dbReference>
<reference evidence="1 2" key="1">
    <citation type="submission" date="2020-09" db="EMBL/GenBank/DDBJ databases">
        <title>Genome sequences of type strains of Chitinophaga qingshengii and Chitinophaga varians.</title>
        <authorList>
            <person name="Kittiwongwattana C."/>
        </authorList>
    </citation>
    <scope>NUCLEOTIDE SEQUENCE [LARGE SCALE GENOMIC DNA]</scope>
    <source>
        <strain evidence="1 2">JCM 30026</strain>
    </source>
</reference>
<proteinExistence type="predicted"/>
<dbReference type="RefSeq" id="WP_188088055.1">
    <property type="nucleotide sequence ID" value="NZ_JACVFC010000001.1"/>
</dbReference>
<evidence type="ECO:0000313" key="2">
    <source>
        <dbReference type="Proteomes" id="UP000659124"/>
    </source>
</evidence>